<organism evidence="13 14">
    <name type="scientific">Candidatus Nomurabacteria bacterium GW2011_GWC2_41_8</name>
    <dbReference type="NCBI Taxonomy" id="1618755"/>
    <lineage>
        <taxon>Bacteria</taxon>
        <taxon>Candidatus Nomuraibacteriota</taxon>
    </lineage>
</organism>
<dbReference type="Gene3D" id="3.90.1310.10">
    <property type="entry name" value="Penicillin-binding protein 2a (Domain 2)"/>
    <property type="match status" value="1"/>
</dbReference>
<evidence type="ECO:0000256" key="10">
    <source>
        <dbReference type="SAM" id="Phobius"/>
    </source>
</evidence>
<dbReference type="SUPFAM" id="SSF56601">
    <property type="entry name" value="beta-lactamase/transpeptidase-like"/>
    <property type="match status" value="1"/>
</dbReference>
<dbReference type="Gene3D" id="3.40.710.10">
    <property type="entry name" value="DD-peptidase/beta-lactamase superfamily"/>
    <property type="match status" value="1"/>
</dbReference>
<feature type="domain" description="Penicillin-binding protein transpeptidase" evidence="11">
    <location>
        <begin position="217"/>
        <end position="556"/>
    </location>
</feature>
<evidence type="ECO:0000256" key="7">
    <source>
        <dbReference type="ARBA" id="ARBA00022989"/>
    </source>
</evidence>
<evidence type="ECO:0000256" key="4">
    <source>
        <dbReference type="ARBA" id="ARBA00022692"/>
    </source>
</evidence>
<keyword evidence="9" id="KW-0961">Cell wall biogenesis/degradation</keyword>
<dbReference type="Proteomes" id="UP000033949">
    <property type="component" value="Unassembled WGS sequence"/>
</dbReference>
<evidence type="ECO:0000256" key="5">
    <source>
        <dbReference type="ARBA" id="ARBA00022960"/>
    </source>
</evidence>
<dbReference type="Pfam" id="PF00905">
    <property type="entry name" value="Transpeptidase"/>
    <property type="match status" value="1"/>
</dbReference>
<dbReference type="GO" id="GO:0071555">
    <property type="term" value="P:cell wall organization"/>
    <property type="evidence" value="ECO:0007669"/>
    <property type="project" value="UniProtKB-KW"/>
</dbReference>
<dbReference type="InterPro" id="IPR005311">
    <property type="entry name" value="PBP_dimer"/>
</dbReference>
<dbReference type="GO" id="GO:0009252">
    <property type="term" value="P:peptidoglycan biosynthetic process"/>
    <property type="evidence" value="ECO:0007669"/>
    <property type="project" value="UniProtKB-KW"/>
</dbReference>
<name>A0A0G1AGM9_9BACT</name>
<evidence type="ECO:0000259" key="11">
    <source>
        <dbReference type="Pfam" id="PF00905"/>
    </source>
</evidence>
<dbReference type="PANTHER" id="PTHR30627:SF2">
    <property type="entry name" value="PEPTIDOGLYCAN D,D-TRANSPEPTIDASE MRDA"/>
    <property type="match status" value="1"/>
</dbReference>
<dbReference type="SUPFAM" id="SSF56519">
    <property type="entry name" value="Penicillin binding protein dimerisation domain"/>
    <property type="match status" value="1"/>
</dbReference>
<sequence>MLKKHSFVEPDEIFLDSKNLQNFDRQQFEGRIEKPIPKKTIFLLGVLFVIFTGIFGTRLIYLQVYKGEAYFKRSQNNILVKAIIFTDRGIIYDRNKIELAWNKKIAEAPVPTRAYLSSGFSHLLGYVSYPTQDKTGNYWQGEFIGKDGLEKQYDSLLKGENGSKIIETDALGKIYSENIVNAPKQGTDLITTVDSRIQTELFALIKNLSENKSFTGGAGVIIDARNGEIITTTSFPEYNSEILSFGKDAPKINNYLADKRKVFLDRDISGLYTPGSIVKPFFALAALAEGVIDPYKKILSTGSISIPNPYFPDQKTVFKDWKVNGWTNMMEALAVSSDVYFYEVGGGYENQKGLGIVNLGKYARLFGFEEKTGVDLPDEKEGVIPSPEWKIANFKGDPWRIGDTYHTAIGQYGFQVTPMEMARAVGAIANSGKLLTPHLTLNDVEKPARNAYGIAVAGGENPVITIDIKKEYFDVVHQGMRAAATYGTAVALNVPYVKVAAKTGTAQIGVAKNKVNSWVIGFFPYENPKYAFAIMMESGPSSSGGGAASSIMRELLDWMSVNTPEYFKTSL</sequence>
<reference evidence="13 14" key="1">
    <citation type="journal article" date="2015" name="Nature">
        <title>rRNA introns, odd ribosomes, and small enigmatic genomes across a large radiation of phyla.</title>
        <authorList>
            <person name="Brown C.T."/>
            <person name="Hug L.A."/>
            <person name="Thomas B.C."/>
            <person name="Sharon I."/>
            <person name="Castelle C.J."/>
            <person name="Singh A."/>
            <person name="Wilkins M.J."/>
            <person name="Williams K.H."/>
            <person name="Banfield J.F."/>
        </authorList>
    </citation>
    <scope>NUCLEOTIDE SEQUENCE [LARGE SCALE GENOMIC DNA]</scope>
</reference>
<comment type="caution">
    <text evidence="13">The sequence shown here is derived from an EMBL/GenBank/DDBJ whole genome shotgun (WGS) entry which is preliminary data.</text>
</comment>
<evidence type="ECO:0000256" key="9">
    <source>
        <dbReference type="ARBA" id="ARBA00023316"/>
    </source>
</evidence>
<protein>
    <submittedName>
        <fullName evidence="13">Penicillin-binding protein 2</fullName>
    </submittedName>
</protein>
<dbReference type="Pfam" id="PF03717">
    <property type="entry name" value="PBP_dimer"/>
    <property type="match status" value="1"/>
</dbReference>
<keyword evidence="6" id="KW-0573">Peptidoglycan synthesis</keyword>
<keyword evidence="7 10" id="KW-1133">Transmembrane helix</keyword>
<evidence type="ECO:0000313" key="13">
    <source>
        <dbReference type="EMBL" id="KKS24463.1"/>
    </source>
</evidence>
<evidence type="ECO:0000256" key="6">
    <source>
        <dbReference type="ARBA" id="ARBA00022984"/>
    </source>
</evidence>
<dbReference type="InterPro" id="IPR036138">
    <property type="entry name" value="PBP_dimer_sf"/>
</dbReference>
<keyword evidence="3" id="KW-1003">Cell membrane</keyword>
<dbReference type="GO" id="GO:0008360">
    <property type="term" value="P:regulation of cell shape"/>
    <property type="evidence" value="ECO:0007669"/>
    <property type="project" value="UniProtKB-KW"/>
</dbReference>
<dbReference type="InterPro" id="IPR050515">
    <property type="entry name" value="Beta-lactam/transpept"/>
</dbReference>
<evidence type="ECO:0000259" key="12">
    <source>
        <dbReference type="Pfam" id="PF03717"/>
    </source>
</evidence>
<dbReference type="GO" id="GO:0005886">
    <property type="term" value="C:plasma membrane"/>
    <property type="evidence" value="ECO:0007669"/>
    <property type="project" value="UniProtKB-SubCell"/>
</dbReference>
<evidence type="ECO:0000256" key="1">
    <source>
        <dbReference type="ARBA" id="ARBA00004167"/>
    </source>
</evidence>
<gene>
    <name evidence="13" type="ORF">UU82_C0005G0005</name>
</gene>
<proteinExistence type="predicted"/>
<evidence type="ECO:0000256" key="2">
    <source>
        <dbReference type="ARBA" id="ARBA00004236"/>
    </source>
</evidence>
<dbReference type="PANTHER" id="PTHR30627">
    <property type="entry name" value="PEPTIDOGLYCAN D,D-TRANSPEPTIDASE"/>
    <property type="match status" value="1"/>
</dbReference>
<feature type="transmembrane region" description="Helical" evidence="10">
    <location>
        <begin position="41"/>
        <end position="61"/>
    </location>
</feature>
<dbReference type="AlphaFoldDB" id="A0A0G1AGM9"/>
<keyword evidence="4 10" id="KW-0812">Transmembrane</keyword>
<accession>A0A0G1AGM9</accession>
<dbReference type="GO" id="GO:0008658">
    <property type="term" value="F:penicillin binding"/>
    <property type="evidence" value="ECO:0007669"/>
    <property type="project" value="InterPro"/>
</dbReference>
<keyword evidence="5" id="KW-0133">Cell shape</keyword>
<evidence type="ECO:0000256" key="3">
    <source>
        <dbReference type="ARBA" id="ARBA00022475"/>
    </source>
</evidence>
<dbReference type="GO" id="GO:0071972">
    <property type="term" value="F:peptidoglycan L,D-transpeptidase activity"/>
    <property type="evidence" value="ECO:0007669"/>
    <property type="project" value="TreeGrafter"/>
</dbReference>
<evidence type="ECO:0000313" key="14">
    <source>
        <dbReference type="Proteomes" id="UP000033949"/>
    </source>
</evidence>
<dbReference type="InterPro" id="IPR001460">
    <property type="entry name" value="PCN-bd_Tpept"/>
</dbReference>
<dbReference type="InterPro" id="IPR012338">
    <property type="entry name" value="Beta-lactam/transpept-like"/>
</dbReference>
<evidence type="ECO:0000256" key="8">
    <source>
        <dbReference type="ARBA" id="ARBA00023136"/>
    </source>
</evidence>
<comment type="subcellular location">
    <subcellularLocation>
        <location evidence="2">Cell membrane</location>
    </subcellularLocation>
    <subcellularLocation>
        <location evidence="1">Membrane</location>
        <topology evidence="1">Single-pass membrane protein</topology>
    </subcellularLocation>
</comment>
<feature type="domain" description="Penicillin-binding protein dimerisation" evidence="12">
    <location>
        <begin position="109"/>
        <end position="177"/>
    </location>
</feature>
<keyword evidence="8 10" id="KW-0472">Membrane</keyword>
<dbReference type="EMBL" id="LCCC01000005">
    <property type="protein sequence ID" value="KKS24463.1"/>
    <property type="molecule type" value="Genomic_DNA"/>
</dbReference>